<feature type="region of interest" description="Disordered" evidence="13">
    <location>
        <begin position="2107"/>
        <end position="2196"/>
    </location>
</feature>
<keyword evidence="7 11" id="KW-0378">Hydrolase</keyword>
<protein>
    <recommendedName>
        <fullName evidence="15">BIG2 domain-containing protein</fullName>
    </recommendedName>
</protein>
<dbReference type="PRINTS" id="PR00723">
    <property type="entry name" value="SUBTILISIN"/>
</dbReference>
<dbReference type="Gene3D" id="2.60.40.1710">
    <property type="entry name" value="Subtilisin-like superfamily"/>
    <property type="match status" value="1"/>
</dbReference>
<feature type="domain" description="BIG2" evidence="15">
    <location>
        <begin position="1151"/>
        <end position="1228"/>
    </location>
</feature>
<evidence type="ECO:0000256" key="8">
    <source>
        <dbReference type="ARBA" id="ARBA00022825"/>
    </source>
</evidence>
<dbReference type="InterPro" id="IPR022398">
    <property type="entry name" value="Peptidase_S8_His-AS"/>
</dbReference>
<dbReference type="SUPFAM" id="SSF49373">
    <property type="entry name" value="Invasin/intimin cell-adhesion fragments"/>
    <property type="match status" value="1"/>
</dbReference>
<dbReference type="EMBL" id="CP017298">
    <property type="protein sequence ID" value="AOS47482.1"/>
    <property type="molecule type" value="Genomic_DNA"/>
</dbReference>
<dbReference type="InterPro" id="IPR036852">
    <property type="entry name" value="Peptidase_S8/S53_dom_sf"/>
</dbReference>
<evidence type="ECO:0000256" key="3">
    <source>
        <dbReference type="ARBA" id="ARBA00022525"/>
    </source>
</evidence>
<dbReference type="GO" id="GO:0004252">
    <property type="term" value="F:serine-type endopeptidase activity"/>
    <property type="evidence" value="ECO:0007669"/>
    <property type="project" value="UniProtKB-UniRule"/>
</dbReference>
<reference evidence="16 17" key="1">
    <citation type="submission" date="2016-09" db="EMBL/GenBank/DDBJ databases">
        <title>Complete genome sequence of Actinomyces hongkongensis HKU8.</title>
        <authorList>
            <person name="Gao Y.-X."/>
            <person name="Zhou Y.-Y."/>
            <person name="Xie Y."/>
            <person name="Wang M."/>
            <person name="Wang S.-J."/>
            <person name="Shen S.-G."/>
        </authorList>
    </citation>
    <scope>NUCLEOTIDE SEQUENCE [LARGE SCALE GENOMIC DNA]</scope>
    <source>
        <strain evidence="16 17">HKU8</strain>
    </source>
</reference>
<dbReference type="SMART" id="SM00635">
    <property type="entry name" value="BID_2"/>
    <property type="match status" value="1"/>
</dbReference>
<dbReference type="PROSITE" id="PS51892">
    <property type="entry name" value="SUBTILASE"/>
    <property type="match status" value="1"/>
</dbReference>
<dbReference type="InterPro" id="IPR023827">
    <property type="entry name" value="Peptidase_S8_Asp-AS"/>
</dbReference>
<proteinExistence type="inferred from homology"/>
<evidence type="ECO:0000256" key="14">
    <source>
        <dbReference type="SAM" id="SignalP"/>
    </source>
</evidence>
<dbReference type="CDD" id="cd07475">
    <property type="entry name" value="Peptidases_S8_C5a_Peptidase"/>
    <property type="match status" value="1"/>
</dbReference>
<dbReference type="Gene3D" id="3.50.30.30">
    <property type="match status" value="1"/>
</dbReference>
<dbReference type="KEGG" id="phon:BH719_06165"/>
<evidence type="ECO:0000256" key="5">
    <source>
        <dbReference type="ARBA" id="ARBA00022729"/>
    </source>
</evidence>
<dbReference type="Gene3D" id="2.60.40.1080">
    <property type="match status" value="1"/>
</dbReference>
<keyword evidence="5 14" id="KW-0732">Signal</keyword>
<dbReference type="SUPFAM" id="SSF52025">
    <property type="entry name" value="PA domain"/>
    <property type="match status" value="1"/>
</dbReference>
<dbReference type="OrthoDB" id="614750at2"/>
<sequence length="2402" mass="248691">MKRHIPRATLTLTLSGALVASAVALASPTAAAPPPTPPASHAARPSTPAPAEPSGAAAQSGTGSGDDSQSGRGLEAALSSMSELAGGGAKAPEGGLLADEDRTGGTTPVTVIVQLDEGNVGIPWYRRIFGLSSSTKHEVVKDRITSAVSGALPGVSTSGGTPITDVKDYSTVIDGFAIEIPRGALEAVRGVEGVKAAFVEELHQRDIETPAPDAVGPPANASSLTMTHADSTAYKGDGQVIAVIDTGLEVGHPAFSGDLDDSTVKLSEGDVSSLKSKLAVGKEGVYVSEKIPFAYDYADNDADVVPHSSADLSHGTHVSGIATGNGGTIRGTAPNAQLMALKVARDSDGALPDSAILGALDDVGVLEPDSVNMSFGSDAGMSDEAASIYADAYKVLREKGITLNVAAGNSYSSAHNNTSGANLPYASDPDSSTVDEPSTFQTSLSVASVDNAEGMPYFTAAGLRIAYQEGANASGGDMASFGDIESGTYRYVDAGEGKAADIAAMNEANPDGIEGAFALVRRGGTSDAGKPMTFEDKVKALAPYKPAAVVIYDNVDSDSLVRPAVQTTTIPVAFISKANGEAMLAAADHNLVFEKGARLAPSTDYVMSDFSSWGVSPDLALKPEISAPGGNIYSALPGDKYGYMSGTSMATPQMAGIAAQVRQRVASDERFSSFTDSEKHDVVTNLLMGTAHPLVDVHQGTGAYYSPRKQGAGIADALAATTATVYPTVDGARSPSRPKADLGDGTSGWTFGITLRNVGSEARSYALSSQALSELVNDSGLISEHSKNFRGEGITVSYSGEGVSGTSEGATITVPAGGTARVGVAIAVEQSFADYVGANLPKGTFVDGFVEFASQTDGEPGLTVPFLGFYGNWGDANVFDTKWSDEGAQKAHIYKSALASTTTGMPLGVNPLQKVRLLDEVKPDPSRYIVSNSGWSVSPNSIQPVTGTLRSTAKMTYTYTNEAGEAVRSYTFDGAHKSLYNPRRMQVLYAEARIGSPVFDGRDEQGNLVPDGAYKLTISTDTDGPDSSHQELSYDFTMDTVAPEISNLATTGEGEEKTVSFDVTDSSPLAAVDFADPDSGGWFHRILVSDDGTVEADGTHRYHFDVRASDLQKSWTEQGGKGKLPATPLLRAWDFGINASKNHRVVVESIPMTSLTLDQSSLSLVPGQNAKLVASHEPAEANMTDVVWTSSDQAVATVSDSGVVTGVGQGEADIVVASAADPAVSATAHVKVAPVSEETGIALSDSPIIIPTSGQASVSALLAPSLRGSSVTWALDVEGASIQPSADTLGATITAGDRSARGTVTATVTTPAGDKTATAPVEVHQSDYDDFVIDADGVLTQYRGSGSTINVPDTVTAIADEALRGVNAERINIPATVRTIGNRVFADARRLTTVVFEDTADHPSQLTELGIALVDNDYSLDEVLLPSKVVKLGDGAFSNSTIKRLSLPDSLTAVPADLAERSSQLNEVTIGDAVTEIGAAAFSENTSLGELRIRQADGSTKAGLPSALTTIGASAFVGTRFASLDLPASVRAIGDSAFMTARLTHLGLNDGLVSVGKQAFSGTLLTEVELPDSVTTVGSGAFKAMPELTKAHLGPNVAADQLVAGFTLSPKLSSITVDSANASYESVDGVLYTKDRTHLVAYPMAKNSGGSYTVVDGTVRIDDEAFQQAPLRQIAFPASLRSIGASAFANARLTSVALPDQFETLEAHAFQATADLASADLGGTVTIGDSAFDSASLTSVDFRTDLNRLETVGSMAFSGAPVRVLVFPDSLKSVGAFAFENNPHLEEVHIGAALTDLDTGFLTGSDALRTLTVSADNPVYSAENNVLYAKQQDGTHLVLSLPSNTFTEYSVRPGTVQIDAQAFRNNKALQRVVLPEGLKVVKAGSFNNASSLTEIVLPDSLEAFDGLYSTGVEFIEFGTRIRTISENAFKGNVPDRMIVRGGVGGSFTGSTDSTGARSTAAFFGEGMKRINYGYGGSFPQTLVVPSTLAELALGTYALSAEQLAASHVYVAADEGSAAWSVARAAVEKAGLDPASQLHRYVEPTLSLSSPAIDRAGDASKVQVKAGESVEVTATLTGGVPDGREARFVEVAPDGTETVVSDWAVMGAAQPSPAPDANAGAEPGAQAPAGADEAGAQSGSDQAQSGAGQAQSGADQAQSGSGQAAPADQAAPTQSAASDQAAGAADGPDADGDAPASSAAFTWVPSVDGASLRVESRDITFRVVTGVLGSALPPAPEPGEGQWVQDAGGWWYRFADGTYPRGQALVIDGETYRFDQSGYLLTGWVRDGGYWFHHGASGAMSTGWLVDGGAWYYLVPGWGAMAIGWVEDGGSWYYMDPSGRMSTGWVSDGGYWYYLGASGAMATGWVSDGGHWYYLDASGHMVTGWQQIDGKWYEFGPSGALKG</sequence>
<dbReference type="PROSITE" id="PS00137">
    <property type="entry name" value="SUBTILASE_HIS"/>
    <property type="match status" value="1"/>
</dbReference>
<dbReference type="InterPro" id="IPR008964">
    <property type="entry name" value="Invasin/intimin_cell_adhesion"/>
</dbReference>
<dbReference type="PANTHER" id="PTHR43806">
    <property type="entry name" value="PEPTIDASE S8"/>
    <property type="match status" value="1"/>
</dbReference>
<evidence type="ECO:0000259" key="15">
    <source>
        <dbReference type="SMART" id="SM00635"/>
    </source>
</evidence>
<dbReference type="GO" id="GO:0016020">
    <property type="term" value="C:membrane"/>
    <property type="evidence" value="ECO:0007669"/>
    <property type="project" value="InterPro"/>
</dbReference>
<dbReference type="SUPFAM" id="SSF52743">
    <property type="entry name" value="Subtilisin-like"/>
    <property type="match status" value="1"/>
</dbReference>
<dbReference type="Gene3D" id="2.10.270.10">
    <property type="entry name" value="Cholin Binding"/>
    <property type="match status" value="2"/>
</dbReference>
<feature type="active site" description="Charge relay system" evidence="9 11">
    <location>
        <position position="648"/>
    </location>
</feature>
<keyword evidence="17" id="KW-1185">Reference proteome</keyword>
<dbReference type="Pfam" id="PF02368">
    <property type="entry name" value="Big_2"/>
    <property type="match status" value="1"/>
</dbReference>
<dbReference type="Gene3D" id="3.80.10.10">
    <property type="entry name" value="Ribonuclease Inhibitor"/>
    <property type="match status" value="3"/>
</dbReference>
<dbReference type="Pfam" id="PF06280">
    <property type="entry name" value="fn3_5"/>
    <property type="match status" value="1"/>
</dbReference>
<organism evidence="16 17">
    <name type="scientific">Pauljensenia hongkongensis</name>
    <dbReference type="NCBI Taxonomy" id="178339"/>
    <lineage>
        <taxon>Bacteria</taxon>
        <taxon>Bacillati</taxon>
        <taxon>Actinomycetota</taxon>
        <taxon>Actinomycetes</taxon>
        <taxon>Actinomycetales</taxon>
        <taxon>Actinomycetaceae</taxon>
        <taxon>Pauljensenia</taxon>
    </lineage>
</organism>
<dbReference type="Proteomes" id="UP000095214">
    <property type="component" value="Chromosome"/>
</dbReference>
<evidence type="ECO:0000256" key="7">
    <source>
        <dbReference type="ARBA" id="ARBA00022801"/>
    </source>
</evidence>
<evidence type="ECO:0000256" key="11">
    <source>
        <dbReference type="PROSITE-ProRule" id="PRU01240"/>
    </source>
</evidence>
<dbReference type="Pfam" id="PF13306">
    <property type="entry name" value="LRR_5"/>
    <property type="match status" value="4"/>
</dbReference>
<dbReference type="Pfam" id="PF00082">
    <property type="entry name" value="Peptidase_S8"/>
    <property type="match status" value="1"/>
</dbReference>
<dbReference type="PROSITE" id="PS00136">
    <property type="entry name" value="SUBTILASE_ASP"/>
    <property type="match status" value="1"/>
</dbReference>
<keyword evidence="3" id="KW-0964">Secreted</keyword>
<keyword evidence="6" id="KW-0677">Repeat</keyword>
<keyword evidence="8 11" id="KW-0720">Serine protease</keyword>
<feature type="repeat" description="Cell wall-binding" evidence="10">
    <location>
        <begin position="2361"/>
        <end position="2380"/>
    </location>
</feature>
<feature type="repeat" description="Cell wall-binding" evidence="10">
    <location>
        <begin position="2381"/>
        <end position="2400"/>
    </location>
</feature>
<evidence type="ECO:0000256" key="12">
    <source>
        <dbReference type="RuleBase" id="RU003355"/>
    </source>
</evidence>
<dbReference type="RefSeq" id="WP_009743946.1">
    <property type="nucleotide sequence ID" value="NZ_CP017298.1"/>
</dbReference>
<comment type="similarity">
    <text evidence="1 11 12">Belongs to the peptidase S8 family.</text>
</comment>
<evidence type="ECO:0000256" key="1">
    <source>
        <dbReference type="ARBA" id="ARBA00011073"/>
    </source>
</evidence>
<dbReference type="Pfam" id="PF01473">
    <property type="entry name" value="Choline_bind_1"/>
    <property type="match status" value="2"/>
</dbReference>
<name>A0A1D8B2X6_9ACTO</name>
<dbReference type="SUPFAM" id="SSF69360">
    <property type="entry name" value="Cell wall binding repeat"/>
    <property type="match status" value="2"/>
</dbReference>
<dbReference type="Pfam" id="PF02225">
    <property type="entry name" value="PA"/>
    <property type="match status" value="1"/>
</dbReference>
<dbReference type="InterPro" id="IPR026906">
    <property type="entry name" value="LRR_5"/>
</dbReference>
<keyword evidence="2" id="KW-0134">Cell wall</keyword>
<accession>A0A1D8B2X6</accession>
<feature type="repeat" description="Cell wall-binding" evidence="10">
    <location>
        <begin position="2321"/>
        <end position="2340"/>
    </location>
</feature>
<feature type="active site" description="Charge relay system" evidence="9 11">
    <location>
        <position position="314"/>
    </location>
</feature>
<feature type="repeat" description="Cell wall-binding" evidence="10">
    <location>
        <begin position="2341"/>
        <end position="2360"/>
    </location>
</feature>
<dbReference type="PROSITE" id="PS00138">
    <property type="entry name" value="SUBTILASE_SER"/>
    <property type="match status" value="1"/>
</dbReference>
<evidence type="ECO:0000313" key="17">
    <source>
        <dbReference type="Proteomes" id="UP000095214"/>
    </source>
</evidence>
<dbReference type="InterPro" id="IPR050131">
    <property type="entry name" value="Peptidase_S8_subtilisin-like"/>
</dbReference>
<dbReference type="InterPro" id="IPR003343">
    <property type="entry name" value="Big_2"/>
</dbReference>
<dbReference type="PROSITE" id="PS51170">
    <property type="entry name" value="CW"/>
    <property type="match status" value="4"/>
</dbReference>
<dbReference type="InterPro" id="IPR003137">
    <property type="entry name" value="PA_domain"/>
</dbReference>
<dbReference type="Pfam" id="PF19127">
    <property type="entry name" value="Choline_bind_3"/>
    <property type="match status" value="2"/>
</dbReference>
<feature type="region of interest" description="Disordered" evidence="13">
    <location>
        <begin position="28"/>
        <end position="104"/>
    </location>
</feature>
<dbReference type="InterPro" id="IPR046450">
    <property type="entry name" value="PA_dom_sf"/>
</dbReference>
<keyword evidence="4 11" id="KW-0645">Protease</keyword>
<dbReference type="InterPro" id="IPR023828">
    <property type="entry name" value="Peptidase_S8_Ser-AS"/>
</dbReference>
<evidence type="ECO:0000256" key="4">
    <source>
        <dbReference type="ARBA" id="ARBA00022670"/>
    </source>
</evidence>
<feature type="signal peptide" evidence="14">
    <location>
        <begin position="1"/>
        <end position="32"/>
    </location>
</feature>
<dbReference type="Gene3D" id="3.40.50.200">
    <property type="entry name" value="Peptidase S8/S53 domain"/>
    <property type="match status" value="1"/>
</dbReference>
<feature type="chain" id="PRO_5039551554" description="BIG2 domain-containing protein" evidence="14">
    <location>
        <begin position="33"/>
        <end position="2402"/>
    </location>
</feature>
<evidence type="ECO:0000256" key="6">
    <source>
        <dbReference type="ARBA" id="ARBA00022737"/>
    </source>
</evidence>
<dbReference type="InterPro" id="IPR018337">
    <property type="entry name" value="Cell_wall/Cho-bd_repeat"/>
</dbReference>
<evidence type="ECO:0000256" key="13">
    <source>
        <dbReference type="SAM" id="MobiDB-lite"/>
    </source>
</evidence>
<dbReference type="STRING" id="178339.BH719_06165"/>
<dbReference type="InterPro" id="IPR010435">
    <property type="entry name" value="C5a/SBT2-like_Fn3"/>
</dbReference>
<feature type="compositionally biased region" description="Low complexity" evidence="13">
    <location>
        <begin position="2115"/>
        <end position="2196"/>
    </location>
</feature>
<evidence type="ECO:0000313" key="16">
    <source>
        <dbReference type="EMBL" id="AOS47482.1"/>
    </source>
</evidence>
<evidence type="ECO:0000256" key="2">
    <source>
        <dbReference type="ARBA" id="ARBA00022512"/>
    </source>
</evidence>
<evidence type="ECO:0000256" key="9">
    <source>
        <dbReference type="PIRSR" id="PIRSR615500-1"/>
    </source>
</evidence>
<dbReference type="InterPro" id="IPR034216">
    <property type="entry name" value="C5a_Peptidase"/>
</dbReference>
<dbReference type="GO" id="GO:0006508">
    <property type="term" value="P:proteolysis"/>
    <property type="evidence" value="ECO:0007669"/>
    <property type="project" value="UniProtKB-KW"/>
</dbReference>
<gene>
    <name evidence="16" type="ORF">BH719_06165</name>
</gene>
<dbReference type="InterPro" id="IPR015500">
    <property type="entry name" value="Peptidase_S8_subtilisin-rel"/>
</dbReference>
<dbReference type="InterPro" id="IPR000209">
    <property type="entry name" value="Peptidase_S8/S53_dom"/>
</dbReference>
<feature type="compositionally biased region" description="Low complexity" evidence="13">
    <location>
        <begin position="54"/>
        <end position="71"/>
    </location>
</feature>
<dbReference type="InterPro" id="IPR032675">
    <property type="entry name" value="LRR_dom_sf"/>
</dbReference>
<evidence type="ECO:0000256" key="10">
    <source>
        <dbReference type="PROSITE-ProRule" id="PRU00591"/>
    </source>
</evidence>
<feature type="active site" description="Charge relay system" evidence="9 11">
    <location>
        <position position="245"/>
    </location>
</feature>
<dbReference type="PANTHER" id="PTHR43806:SF11">
    <property type="entry name" value="CEREVISIN-RELATED"/>
    <property type="match status" value="1"/>
</dbReference>